<dbReference type="PANTHER" id="PTHR33048">
    <property type="entry name" value="PTH11-LIKE INTEGRAL MEMBRANE PROTEIN (AFU_ORTHOLOGUE AFUA_5G11245)"/>
    <property type="match status" value="1"/>
</dbReference>
<dbReference type="InterPro" id="IPR049326">
    <property type="entry name" value="Rhodopsin_dom_fungi"/>
</dbReference>
<comment type="similarity">
    <text evidence="5">Belongs to the SAT4 family.</text>
</comment>
<protein>
    <recommendedName>
        <fullName evidence="8">Rhodopsin domain-containing protein</fullName>
    </recommendedName>
</protein>
<dbReference type="RefSeq" id="XP_062634597.1">
    <property type="nucleotide sequence ID" value="XM_062778023.1"/>
</dbReference>
<evidence type="ECO:0000256" key="2">
    <source>
        <dbReference type="ARBA" id="ARBA00022692"/>
    </source>
</evidence>
<gene>
    <name evidence="9" type="ORF">C8A04DRAFT_14251</name>
</gene>
<keyword evidence="3 7" id="KW-1133">Transmembrane helix</keyword>
<dbReference type="GO" id="GO:0016020">
    <property type="term" value="C:membrane"/>
    <property type="evidence" value="ECO:0007669"/>
    <property type="project" value="UniProtKB-SubCell"/>
</dbReference>
<feature type="transmembrane region" description="Helical" evidence="7">
    <location>
        <begin position="183"/>
        <end position="206"/>
    </location>
</feature>
<evidence type="ECO:0000256" key="1">
    <source>
        <dbReference type="ARBA" id="ARBA00004141"/>
    </source>
</evidence>
<dbReference type="Pfam" id="PF20684">
    <property type="entry name" value="Fung_rhodopsin"/>
    <property type="match status" value="1"/>
</dbReference>
<dbReference type="PANTHER" id="PTHR33048:SF129">
    <property type="entry name" value="INTEGRAL MEMBRANE PROTEIN-RELATED"/>
    <property type="match status" value="1"/>
</dbReference>
<feature type="transmembrane region" description="Helical" evidence="7">
    <location>
        <begin position="105"/>
        <end position="126"/>
    </location>
</feature>
<evidence type="ECO:0000256" key="4">
    <source>
        <dbReference type="ARBA" id="ARBA00023136"/>
    </source>
</evidence>
<name>A0AAN6V0E9_9PEZI</name>
<evidence type="ECO:0000313" key="10">
    <source>
        <dbReference type="Proteomes" id="UP001302676"/>
    </source>
</evidence>
<feature type="transmembrane region" description="Helical" evidence="7">
    <location>
        <begin position="218"/>
        <end position="240"/>
    </location>
</feature>
<evidence type="ECO:0000256" key="6">
    <source>
        <dbReference type="SAM" id="MobiDB-lite"/>
    </source>
</evidence>
<feature type="transmembrane region" description="Helical" evidence="7">
    <location>
        <begin position="138"/>
        <end position="158"/>
    </location>
</feature>
<evidence type="ECO:0000256" key="7">
    <source>
        <dbReference type="SAM" id="Phobius"/>
    </source>
</evidence>
<comment type="caution">
    <text evidence="9">The sequence shown here is derived from an EMBL/GenBank/DDBJ whole genome shotgun (WGS) entry which is preliminary data.</text>
</comment>
<reference evidence="9" key="2">
    <citation type="submission" date="2023-05" db="EMBL/GenBank/DDBJ databases">
        <authorList>
            <consortium name="Lawrence Berkeley National Laboratory"/>
            <person name="Steindorff A."/>
            <person name="Hensen N."/>
            <person name="Bonometti L."/>
            <person name="Westerberg I."/>
            <person name="Brannstrom I.O."/>
            <person name="Guillou S."/>
            <person name="Cros-Aarteil S."/>
            <person name="Calhoun S."/>
            <person name="Haridas S."/>
            <person name="Kuo A."/>
            <person name="Mondo S."/>
            <person name="Pangilinan J."/>
            <person name="Riley R."/>
            <person name="Labutti K."/>
            <person name="Andreopoulos B."/>
            <person name="Lipzen A."/>
            <person name="Chen C."/>
            <person name="Yanf M."/>
            <person name="Daum C."/>
            <person name="Ng V."/>
            <person name="Clum A."/>
            <person name="Ohm R."/>
            <person name="Martin F."/>
            <person name="Silar P."/>
            <person name="Natvig D."/>
            <person name="Lalanne C."/>
            <person name="Gautier V."/>
            <person name="Ament-Velasquez S.L."/>
            <person name="Kruys A."/>
            <person name="Hutchinson M.I."/>
            <person name="Powell A.J."/>
            <person name="Barry K."/>
            <person name="Miller A.N."/>
            <person name="Grigoriev I.V."/>
            <person name="Debuchy R."/>
            <person name="Gladieux P."/>
            <person name="Thoren M.H."/>
            <person name="Johannesson H."/>
        </authorList>
    </citation>
    <scope>NUCLEOTIDE SEQUENCE</scope>
    <source>
        <strain evidence="9">CBS 141.50</strain>
    </source>
</reference>
<dbReference type="Proteomes" id="UP001302676">
    <property type="component" value="Unassembled WGS sequence"/>
</dbReference>
<accession>A0AAN6V0E9</accession>
<evidence type="ECO:0000313" key="9">
    <source>
        <dbReference type="EMBL" id="KAK4141226.1"/>
    </source>
</evidence>
<proteinExistence type="inferred from homology"/>
<dbReference type="GeneID" id="87814636"/>
<keyword evidence="10" id="KW-1185">Reference proteome</keyword>
<evidence type="ECO:0000256" key="3">
    <source>
        <dbReference type="ARBA" id="ARBA00022989"/>
    </source>
</evidence>
<dbReference type="AlphaFoldDB" id="A0AAN6V0E9"/>
<feature type="transmembrane region" description="Helical" evidence="7">
    <location>
        <begin position="25"/>
        <end position="51"/>
    </location>
</feature>
<feature type="region of interest" description="Disordered" evidence="6">
    <location>
        <begin position="325"/>
        <end position="363"/>
    </location>
</feature>
<dbReference type="InterPro" id="IPR052337">
    <property type="entry name" value="SAT4-like"/>
</dbReference>
<feature type="domain" description="Rhodopsin" evidence="8">
    <location>
        <begin position="47"/>
        <end position="283"/>
    </location>
</feature>
<dbReference type="EMBL" id="MU853615">
    <property type="protein sequence ID" value="KAK4141226.1"/>
    <property type="molecule type" value="Genomic_DNA"/>
</dbReference>
<keyword evidence="4 7" id="KW-0472">Membrane</keyword>
<reference evidence="9" key="1">
    <citation type="journal article" date="2023" name="Mol. Phylogenet. Evol.">
        <title>Genome-scale phylogeny and comparative genomics of the fungal order Sordariales.</title>
        <authorList>
            <person name="Hensen N."/>
            <person name="Bonometti L."/>
            <person name="Westerberg I."/>
            <person name="Brannstrom I.O."/>
            <person name="Guillou S."/>
            <person name="Cros-Aarteil S."/>
            <person name="Calhoun S."/>
            <person name="Haridas S."/>
            <person name="Kuo A."/>
            <person name="Mondo S."/>
            <person name="Pangilinan J."/>
            <person name="Riley R."/>
            <person name="LaButti K."/>
            <person name="Andreopoulos B."/>
            <person name="Lipzen A."/>
            <person name="Chen C."/>
            <person name="Yan M."/>
            <person name="Daum C."/>
            <person name="Ng V."/>
            <person name="Clum A."/>
            <person name="Steindorff A."/>
            <person name="Ohm R.A."/>
            <person name="Martin F."/>
            <person name="Silar P."/>
            <person name="Natvig D.O."/>
            <person name="Lalanne C."/>
            <person name="Gautier V."/>
            <person name="Ament-Velasquez S.L."/>
            <person name="Kruys A."/>
            <person name="Hutchinson M.I."/>
            <person name="Powell A.J."/>
            <person name="Barry K."/>
            <person name="Miller A.N."/>
            <person name="Grigoriev I.V."/>
            <person name="Debuchy R."/>
            <person name="Gladieux P."/>
            <person name="Hiltunen Thoren M."/>
            <person name="Johannesson H."/>
        </authorList>
    </citation>
    <scope>NUCLEOTIDE SEQUENCE</scope>
    <source>
        <strain evidence="9">CBS 141.50</strain>
    </source>
</reference>
<evidence type="ECO:0000259" key="8">
    <source>
        <dbReference type="Pfam" id="PF20684"/>
    </source>
</evidence>
<organism evidence="9 10">
    <name type="scientific">Dichotomopilus funicola</name>
    <dbReference type="NCBI Taxonomy" id="1934379"/>
    <lineage>
        <taxon>Eukaryota</taxon>
        <taxon>Fungi</taxon>
        <taxon>Dikarya</taxon>
        <taxon>Ascomycota</taxon>
        <taxon>Pezizomycotina</taxon>
        <taxon>Sordariomycetes</taxon>
        <taxon>Sordariomycetidae</taxon>
        <taxon>Sordariales</taxon>
        <taxon>Chaetomiaceae</taxon>
        <taxon>Dichotomopilus</taxon>
    </lineage>
</organism>
<comment type="subcellular location">
    <subcellularLocation>
        <location evidence="1">Membrane</location>
        <topology evidence="1">Multi-pass membrane protein</topology>
    </subcellularLocation>
</comment>
<feature type="transmembrane region" description="Helical" evidence="7">
    <location>
        <begin position="63"/>
        <end position="85"/>
    </location>
</feature>
<sequence>MDNFTLPLNFTPTTPLFHINDRVPYISLIHVSTTIPLLALTLVPFFARIYVRIWPEWRFGLDDGFIVAGLASAITDWALLARGLYFEPTDISWDETFYTVTLSYFAIPVWSLSMTLIKTSIVLSFLRLPLKRGWRIGLYTLIAILVSFGLANTLYSFLKCDPKPGAWDLHIPARCPGGRIDSIVSNLCSGANILTDLVLSVVPMFLLWNLRRPLRERILICSLTGIGLFVTVASVMKVVLIEEWSRSGLGDWALSLSIATWTVTEQFASILAACSPSLKKPIEGLFRRWGIQLVEENPEISFMYVPDEMRAEETRRMARERIGSQGLQIEGGSNEHHLNDVESVGDKSFSESASTPVRAQRPA</sequence>
<feature type="compositionally biased region" description="Basic and acidic residues" evidence="6">
    <location>
        <begin position="333"/>
        <end position="349"/>
    </location>
</feature>
<evidence type="ECO:0000256" key="5">
    <source>
        <dbReference type="ARBA" id="ARBA00038359"/>
    </source>
</evidence>
<keyword evidence="2 7" id="KW-0812">Transmembrane</keyword>